<name>A0A6J5N813_9CAUD</name>
<protein>
    <submittedName>
        <fullName evidence="1">Uncharacterized protein</fullName>
    </submittedName>
</protein>
<reference evidence="1" key="1">
    <citation type="submission" date="2020-04" db="EMBL/GenBank/DDBJ databases">
        <authorList>
            <person name="Chiriac C."/>
            <person name="Salcher M."/>
            <person name="Ghai R."/>
            <person name="Kavagutti S V."/>
        </authorList>
    </citation>
    <scope>NUCLEOTIDE SEQUENCE</scope>
</reference>
<accession>A0A6J5N813</accession>
<gene>
    <name evidence="1" type="ORF">UFOVP649_97</name>
</gene>
<sequence>MGSADQQMTRAALVNALLYELAKWLIERKPALALHPLIRRLLAWCKPDWEQWKVSQTMQDVDKQSIVLVDQWATKEKEKQSEILAEKAKQLFPEATITALPNAIVPSVMIIHEADDSASDGVKALGGELRITNNLNL</sequence>
<proteinExistence type="predicted"/>
<evidence type="ECO:0000313" key="1">
    <source>
        <dbReference type="EMBL" id="CAB4155189.1"/>
    </source>
</evidence>
<dbReference type="EMBL" id="LR796624">
    <property type="protein sequence ID" value="CAB4155189.1"/>
    <property type="molecule type" value="Genomic_DNA"/>
</dbReference>
<organism evidence="1">
    <name type="scientific">uncultured Caudovirales phage</name>
    <dbReference type="NCBI Taxonomy" id="2100421"/>
    <lineage>
        <taxon>Viruses</taxon>
        <taxon>Duplodnaviria</taxon>
        <taxon>Heunggongvirae</taxon>
        <taxon>Uroviricota</taxon>
        <taxon>Caudoviricetes</taxon>
        <taxon>Peduoviridae</taxon>
        <taxon>Maltschvirus</taxon>
        <taxon>Maltschvirus maltsch</taxon>
    </lineage>
</organism>